<dbReference type="SUPFAM" id="SSF51556">
    <property type="entry name" value="Metallo-dependent hydrolases"/>
    <property type="match status" value="1"/>
</dbReference>
<dbReference type="GO" id="GO:0016788">
    <property type="term" value="F:hydrolase activity, acting on ester bonds"/>
    <property type="evidence" value="ECO:0007669"/>
    <property type="project" value="InterPro"/>
</dbReference>
<protein>
    <recommendedName>
        <fullName evidence="4">Phosphotriesterase-related protein</fullName>
    </recommendedName>
</protein>
<name>A0A381WNW1_9ZZZZ</name>
<dbReference type="PROSITE" id="PS01322">
    <property type="entry name" value="PHOSPHOTRIESTERASE_1"/>
    <property type="match status" value="1"/>
</dbReference>
<dbReference type="PROSITE" id="PS51347">
    <property type="entry name" value="PHOSPHOTRIESTERASE_2"/>
    <property type="match status" value="1"/>
</dbReference>
<dbReference type="GO" id="GO:0008270">
    <property type="term" value="F:zinc ion binding"/>
    <property type="evidence" value="ECO:0007669"/>
    <property type="project" value="InterPro"/>
</dbReference>
<keyword evidence="1" id="KW-0479">Metal-binding</keyword>
<dbReference type="PANTHER" id="PTHR10819:SF3">
    <property type="entry name" value="PHOSPHOTRIESTERASE-RELATED PROTEIN"/>
    <property type="match status" value="1"/>
</dbReference>
<dbReference type="EMBL" id="UINC01012406">
    <property type="protein sequence ID" value="SVA54194.1"/>
    <property type="molecule type" value="Genomic_DNA"/>
</dbReference>
<evidence type="ECO:0000256" key="1">
    <source>
        <dbReference type="ARBA" id="ARBA00022723"/>
    </source>
</evidence>
<sequence length="321" mass="36160">MNKIQTVLGSIDSKELGITLPHEHIWCDQRLGPRRDLMGTNRLESTFMLMDDFDLILEELKSFKDQGGGAIVEVTCNGWGRDLDMLARLSAASEIHIIATSGFYIEPHIPIWVSETSVEQLADYITREIEYGIGVDKRKCGVFKSAIHRARVEGVELKVLQAIAIAQQRTGVPITTHTTGGRRMEVPGGVAAVEQWEILKASGVKPERFIAGHVDERPDIDVLEGLGREGCFIQFDVIGKEQYLFDQTRAEIVYELINRGFGNQIMLSHDRNRWYEMRWGGNSGYCHIFEDFLPRLRDLGVTEGQIKAIQVDNPARAFSIS</sequence>
<proteinExistence type="predicted"/>
<organism evidence="3">
    <name type="scientific">marine metagenome</name>
    <dbReference type="NCBI Taxonomy" id="408172"/>
    <lineage>
        <taxon>unclassified sequences</taxon>
        <taxon>metagenomes</taxon>
        <taxon>ecological metagenomes</taxon>
    </lineage>
</organism>
<dbReference type="InterPro" id="IPR017947">
    <property type="entry name" value="AryldialkylPase_Zn-BS"/>
</dbReference>
<dbReference type="InterPro" id="IPR032466">
    <property type="entry name" value="Metal_Hydrolase"/>
</dbReference>
<dbReference type="Gene3D" id="3.20.20.140">
    <property type="entry name" value="Metal-dependent hydrolases"/>
    <property type="match status" value="1"/>
</dbReference>
<evidence type="ECO:0008006" key="4">
    <source>
        <dbReference type="Google" id="ProtNLM"/>
    </source>
</evidence>
<accession>A0A381WNW1</accession>
<dbReference type="PANTHER" id="PTHR10819">
    <property type="entry name" value="PHOSPHOTRIESTERASE-RELATED"/>
    <property type="match status" value="1"/>
</dbReference>
<gene>
    <name evidence="3" type="ORF">METZ01_LOCUS107048</name>
</gene>
<dbReference type="Pfam" id="PF02126">
    <property type="entry name" value="PTE"/>
    <property type="match status" value="1"/>
</dbReference>
<dbReference type="InterPro" id="IPR001559">
    <property type="entry name" value="Phosphotriesterase"/>
</dbReference>
<dbReference type="PIRSF" id="PIRSF016839">
    <property type="entry name" value="PhP"/>
    <property type="match status" value="1"/>
</dbReference>
<evidence type="ECO:0000256" key="2">
    <source>
        <dbReference type="ARBA" id="ARBA00022801"/>
    </source>
</evidence>
<keyword evidence="2" id="KW-0378">Hydrolase</keyword>
<reference evidence="3" key="1">
    <citation type="submission" date="2018-05" db="EMBL/GenBank/DDBJ databases">
        <authorList>
            <person name="Lanie J.A."/>
            <person name="Ng W.-L."/>
            <person name="Kazmierczak K.M."/>
            <person name="Andrzejewski T.M."/>
            <person name="Davidsen T.M."/>
            <person name="Wayne K.J."/>
            <person name="Tettelin H."/>
            <person name="Glass J.I."/>
            <person name="Rusch D."/>
            <person name="Podicherti R."/>
            <person name="Tsui H.-C.T."/>
            <person name="Winkler M.E."/>
        </authorList>
    </citation>
    <scope>NUCLEOTIDE SEQUENCE</scope>
</reference>
<dbReference type="AlphaFoldDB" id="A0A381WNW1"/>
<evidence type="ECO:0000313" key="3">
    <source>
        <dbReference type="EMBL" id="SVA54194.1"/>
    </source>
</evidence>